<evidence type="ECO:0000313" key="2">
    <source>
        <dbReference type="Proteomes" id="UP000433883"/>
    </source>
</evidence>
<protein>
    <submittedName>
        <fullName evidence="1">Uncharacterized protein</fullName>
    </submittedName>
</protein>
<sequence>MASSASTFEAVNEKLVHFTKEIKTLEHDVYHLWFYARPEPARLNSVQSKIADLGDRFLEIKPDLEVLSGSDLGQMLVGLVEEQEAKLAQETMGFDAICDGHHEHCTADWCVSRLVEKFSSIGLAVKELDEKISSNATVPQPLLRVLEDRQDGARAELQRLVEKLSLPEHSTLFDEFNRAILNLWDISHAVDNKLSKLTGKPIIQAPPPPPAANNLNTIRHLNDIASLANLRENVLKAVDEKQLGRTILVYVGALETHAQIHLSMAADSSKKWMEHYEAGVQIGEFRRYLERYQERLHQGRDELLALGELFDTAVQQAEKNGQPLHHLKPDLNKWSSIATQPSPIDDKTDEILNLAGTGAYHYPHQDILQGLQEQTASLGTLRRNISTDIAPGYIRDAMLTHLSAFEKLAAVVEKRDDLFYTRWLTETRNASRRKNELDGREMRLDYSIDAIQEVQDGLNEREEVLDGRGKGLDDFYKDKFEDQVGEFQTWARKAESDLRAREAAVARRESVTGFGCQIL</sequence>
<dbReference type="AlphaFoldDB" id="A0A8H3UE96"/>
<accession>A0A8H3UE96</accession>
<proteinExistence type="predicted"/>
<evidence type="ECO:0000313" key="1">
    <source>
        <dbReference type="EMBL" id="KAE9968040.1"/>
    </source>
</evidence>
<reference evidence="1 2" key="1">
    <citation type="submission" date="2019-11" db="EMBL/GenBank/DDBJ databases">
        <title>Venturia inaequalis Genome Resource.</title>
        <authorList>
            <person name="Lichtner F.J."/>
        </authorList>
    </citation>
    <scope>NUCLEOTIDE SEQUENCE [LARGE SCALE GENOMIC DNA]</scope>
    <source>
        <strain evidence="1">Bline_iso_100314</strain>
    </source>
</reference>
<dbReference type="Proteomes" id="UP000433883">
    <property type="component" value="Unassembled WGS sequence"/>
</dbReference>
<organism evidence="1 2">
    <name type="scientific">Venturia inaequalis</name>
    <name type="common">Apple scab fungus</name>
    <dbReference type="NCBI Taxonomy" id="5025"/>
    <lineage>
        <taxon>Eukaryota</taxon>
        <taxon>Fungi</taxon>
        <taxon>Dikarya</taxon>
        <taxon>Ascomycota</taxon>
        <taxon>Pezizomycotina</taxon>
        <taxon>Dothideomycetes</taxon>
        <taxon>Pleosporomycetidae</taxon>
        <taxon>Venturiales</taxon>
        <taxon>Venturiaceae</taxon>
        <taxon>Venturia</taxon>
    </lineage>
</organism>
<name>A0A8H3UE96_VENIN</name>
<gene>
    <name evidence="1" type="ORF">BLS_006051</name>
</gene>
<comment type="caution">
    <text evidence="1">The sequence shown here is derived from an EMBL/GenBank/DDBJ whole genome shotgun (WGS) entry which is preliminary data.</text>
</comment>
<dbReference type="EMBL" id="WNWQ01000432">
    <property type="protein sequence ID" value="KAE9968040.1"/>
    <property type="molecule type" value="Genomic_DNA"/>
</dbReference>